<gene>
    <name evidence="3" type="ORF">GJ744_003459</name>
</gene>
<accession>A0A8H7AMD1</accession>
<reference evidence="3" key="1">
    <citation type="submission" date="2020-02" db="EMBL/GenBank/DDBJ databases">
        <authorList>
            <person name="Palmer J.M."/>
        </authorList>
    </citation>
    <scope>NUCLEOTIDE SEQUENCE</scope>
    <source>
        <strain evidence="3">EPUS1.4</strain>
        <tissue evidence="3">Thallus</tissue>
    </source>
</reference>
<feature type="region of interest" description="Disordered" evidence="1">
    <location>
        <begin position="84"/>
        <end position="106"/>
    </location>
</feature>
<sequence>MTGPTATALYNLILPTIFLNPVLFLHSLNTILTKLLPTMNGYEGNSAQPHLDIHASESLCWGYTALIVWAQMVAYLRLDRLREEEEKARSRKGGKQKHRKEDDGYG</sequence>
<evidence type="ECO:0000256" key="1">
    <source>
        <dbReference type="SAM" id="MobiDB-lite"/>
    </source>
</evidence>
<keyword evidence="2" id="KW-1133">Transmembrane helix</keyword>
<dbReference type="EMBL" id="JAACFV010000017">
    <property type="protein sequence ID" value="KAF7511728.1"/>
    <property type="molecule type" value="Genomic_DNA"/>
</dbReference>
<evidence type="ECO:0000313" key="4">
    <source>
        <dbReference type="Proteomes" id="UP000606974"/>
    </source>
</evidence>
<dbReference type="OrthoDB" id="4160565at2759"/>
<protein>
    <submittedName>
        <fullName evidence="3">Uncharacterized protein</fullName>
    </submittedName>
</protein>
<keyword evidence="2" id="KW-0472">Membrane</keyword>
<feature type="compositionally biased region" description="Basic residues" evidence="1">
    <location>
        <begin position="89"/>
        <end position="98"/>
    </location>
</feature>
<dbReference type="AlphaFoldDB" id="A0A8H7AMD1"/>
<proteinExistence type="predicted"/>
<dbReference type="Proteomes" id="UP000606974">
    <property type="component" value="Unassembled WGS sequence"/>
</dbReference>
<name>A0A8H7AMD1_9EURO</name>
<evidence type="ECO:0000313" key="3">
    <source>
        <dbReference type="EMBL" id="KAF7511728.1"/>
    </source>
</evidence>
<keyword evidence="2" id="KW-0812">Transmembrane</keyword>
<organism evidence="3 4">
    <name type="scientific">Endocarpon pusillum</name>
    <dbReference type="NCBI Taxonomy" id="364733"/>
    <lineage>
        <taxon>Eukaryota</taxon>
        <taxon>Fungi</taxon>
        <taxon>Dikarya</taxon>
        <taxon>Ascomycota</taxon>
        <taxon>Pezizomycotina</taxon>
        <taxon>Eurotiomycetes</taxon>
        <taxon>Chaetothyriomycetidae</taxon>
        <taxon>Verrucariales</taxon>
        <taxon>Verrucariaceae</taxon>
        <taxon>Endocarpon</taxon>
    </lineage>
</organism>
<comment type="caution">
    <text evidence="3">The sequence shown here is derived from an EMBL/GenBank/DDBJ whole genome shotgun (WGS) entry which is preliminary data.</text>
</comment>
<keyword evidence="4" id="KW-1185">Reference proteome</keyword>
<evidence type="ECO:0000256" key="2">
    <source>
        <dbReference type="SAM" id="Phobius"/>
    </source>
</evidence>
<feature type="transmembrane region" description="Helical" evidence="2">
    <location>
        <begin position="12"/>
        <end position="32"/>
    </location>
</feature>